<accession>A0ABS9TG78</accession>
<dbReference type="Pfam" id="PF01547">
    <property type="entry name" value="SBP_bac_1"/>
    <property type="match status" value="1"/>
</dbReference>
<organism evidence="2 3">
    <name type="scientific">Pseudonocardia alaniniphila</name>
    <dbReference type="NCBI Taxonomy" id="75291"/>
    <lineage>
        <taxon>Bacteria</taxon>
        <taxon>Bacillati</taxon>
        <taxon>Actinomycetota</taxon>
        <taxon>Actinomycetes</taxon>
        <taxon>Pseudonocardiales</taxon>
        <taxon>Pseudonocardiaceae</taxon>
        <taxon>Pseudonocardia</taxon>
    </lineage>
</organism>
<sequence length="449" mass="47942">MTISGMRRTAPPVRTRWVRHLLATGAAMALLATAACGGSAGEQEPGAAPVTDQPVQLAVAWWGGPARAEFTQKVLDLYTQKHPNVTFTTQWQGYAGYYDKINTSAAGRNAPDLIQIDNRVLREYANKELIADLTPWQGSTLKVDKIDPKLLGTGKLDDKLYAVPLASNTQALAVDRTVVEPLGLLPPETGWASWDEFGAWAAKVSQGTGGKVSGVRDESANISFFEYWLRQNGKQLYDGQKPGFTTEDVTAWLQLWADMRQSGGASSAEVAQPANAGDISKNTVTTKQTAASFSYDNQLTELNKATDHDLVLVPIPGAASGAYARPSQFFTAYARGENVGTAVDVINFFVNDPEAGAILGTERGLPPNDDVSAALVPTFSDELKYVAAYDDRVTAQAGDTPPVPAQGDNQMGQLLIAAAENAGFGRQTPQEAAAEFVSQATAELERASS</sequence>
<dbReference type="SUPFAM" id="SSF53850">
    <property type="entry name" value="Periplasmic binding protein-like II"/>
    <property type="match status" value="1"/>
</dbReference>
<name>A0ABS9TG78_9PSEU</name>
<evidence type="ECO:0000313" key="3">
    <source>
        <dbReference type="Proteomes" id="UP001299970"/>
    </source>
</evidence>
<gene>
    <name evidence="2" type="ORF">MMF94_17775</name>
</gene>
<evidence type="ECO:0000313" key="2">
    <source>
        <dbReference type="EMBL" id="MCH6167539.1"/>
    </source>
</evidence>
<dbReference type="InterPro" id="IPR006059">
    <property type="entry name" value="SBP"/>
</dbReference>
<comment type="caution">
    <text evidence="2">The sequence shown here is derived from an EMBL/GenBank/DDBJ whole genome shotgun (WGS) entry which is preliminary data.</text>
</comment>
<dbReference type="PANTHER" id="PTHR43649:SF11">
    <property type="entry name" value="ABC TRANSPORTER SUBSTRATE-BINDING PROTEIN YESO-RELATED"/>
    <property type="match status" value="1"/>
</dbReference>
<dbReference type="EMBL" id="JAKXMK010000015">
    <property type="protein sequence ID" value="MCH6167539.1"/>
    <property type="molecule type" value="Genomic_DNA"/>
</dbReference>
<dbReference type="RefSeq" id="WP_241037967.1">
    <property type="nucleotide sequence ID" value="NZ_BAAAJF010000003.1"/>
</dbReference>
<dbReference type="PANTHER" id="PTHR43649">
    <property type="entry name" value="ARABINOSE-BINDING PROTEIN-RELATED"/>
    <property type="match status" value="1"/>
</dbReference>
<dbReference type="Gene3D" id="3.40.190.10">
    <property type="entry name" value="Periplasmic binding protein-like II"/>
    <property type="match status" value="2"/>
</dbReference>
<keyword evidence="1" id="KW-0732">Signal</keyword>
<evidence type="ECO:0000256" key="1">
    <source>
        <dbReference type="SAM" id="SignalP"/>
    </source>
</evidence>
<dbReference type="InterPro" id="IPR050490">
    <property type="entry name" value="Bact_solute-bd_prot1"/>
</dbReference>
<feature type="signal peptide" evidence="1">
    <location>
        <begin position="1"/>
        <end position="34"/>
    </location>
</feature>
<proteinExistence type="predicted"/>
<dbReference type="Proteomes" id="UP001299970">
    <property type="component" value="Unassembled WGS sequence"/>
</dbReference>
<protein>
    <submittedName>
        <fullName evidence="2">Extracellular solute-binding protein</fullName>
    </submittedName>
</protein>
<keyword evidence="3" id="KW-1185">Reference proteome</keyword>
<reference evidence="2 3" key="1">
    <citation type="submission" date="2022-03" db="EMBL/GenBank/DDBJ databases">
        <title>Pseudonocardia alaer sp. nov., a novel actinomycete isolated from reed forest soil.</title>
        <authorList>
            <person name="Wang L."/>
        </authorList>
    </citation>
    <scope>NUCLEOTIDE SEQUENCE [LARGE SCALE GENOMIC DNA]</scope>
    <source>
        <strain evidence="2 3">Y-16303</strain>
    </source>
</reference>
<feature type="chain" id="PRO_5045921558" evidence="1">
    <location>
        <begin position="35"/>
        <end position="449"/>
    </location>
</feature>